<keyword evidence="3" id="KW-1185">Reference proteome</keyword>
<dbReference type="EMBL" id="JACRSN010000010">
    <property type="protein sequence ID" value="MBC8533885.1"/>
    <property type="molecule type" value="Genomic_DNA"/>
</dbReference>
<keyword evidence="1" id="KW-0732">Signal</keyword>
<comment type="caution">
    <text evidence="2">The sequence shown here is derived from an EMBL/GenBank/DDBJ whole genome shotgun (WGS) entry which is preliminary data.</text>
</comment>
<name>A0A926HSJ0_9FIRM</name>
<accession>A0A926HSJ0</accession>
<feature type="chain" id="PRO_5037909381" evidence="1">
    <location>
        <begin position="29"/>
        <end position="624"/>
    </location>
</feature>
<dbReference type="RefSeq" id="WP_249319540.1">
    <property type="nucleotide sequence ID" value="NZ_JACRSN010000010.1"/>
</dbReference>
<dbReference type="PROSITE" id="PS51257">
    <property type="entry name" value="PROKAR_LIPOPROTEIN"/>
    <property type="match status" value="1"/>
</dbReference>
<evidence type="ECO:0000313" key="3">
    <source>
        <dbReference type="Proteomes" id="UP000651482"/>
    </source>
</evidence>
<sequence length="624" mass="69009">MKQTATRVLCACLAAVLLCLTAAGCTSAEKKQEAAYCAQVSTAITDTEAYLQEILSMADSMIGKTSVVLSDNANAEGLEVIEEYAELCRSNGESLEERTGAIRKISQELARCEVPKTERAQAVSEAQTAYFEEVFSVLDGIGETLAFYVAQYDASMPLFDAMTTEASDRQSYLSAVYDAALTVSESYAALELPSYLTTLWPRYNDSCFSVFLKYMESEYAGIGQNDVLRLYSASQLIQRMSIVSLQYDEKTFSLMERAYTHGADLISENLLVFGQEIRSACEGGALPQEGYLAQPEVMFRDYTMASEIYPNLYPSMDSIVNLLLYTDKGMRQVFVTAEVAGFTQKYEQKLTLTPEMTYLMIKPPVLSEMPDLSTTKDTQLTLTITDAATGEVLEQESQTVKLYSVYDYKTYSDEFGVIQNDNVLAWLTPESDGVLAVRRNAVEWLEQTQGREYGILPGYQYAYGFGEGEESAVTYYEVAALQSAISNMGVRYNMGAYSLNATQRVLMPDAVLASKSGICIETAVLMASALQSADMHAMIVFTPGHAQVAVETWQNSGQYFLIETTLLPFEATKEKLNTLITQLDSQGWADYLAQNEQRAQESGGMVYIVDCDLLTTLGIQGLNY</sequence>
<evidence type="ECO:0000256" key="1">
    <source>
        <dbReference type="SAM" id="SignalP"/>
    </source>
</evidence>
<dbReference type="AlphaFoldDB" id="A0A926HSJ0"/>
<reference evidence="2" key="1">
    <citation type="submission" date="2020-08" db="EMBL/GenBank/DDBJ databases">
        <title>Genome public.</title>
        <authorList>
            <person name="Liu C."/>
            <person name="Sun Q."/>
        </authorList>
    </citation>
    <scope>NUCLEOTIDE SEQUENCE</scope>
    <source>
        <strain evidence="2">NSJ-40</strain>
    </source>
</reference>
<evidence type="ECO:0000313" key="2">
    <source>
        <dbReference type="EMBL" id="MBC8533885.1"/>
    </source>
</evidence>
<protein>
    <submittedName>
        <fullName evidence="2">Transglutaminase domain-containing protein</fullName>
    </submittedName>
</protein>
<organism evidence="2 3">
    <name type="scientific">Yeguia hominis</name>
    <dbReference type="NCBI Taxonomy" id="2763662"/>
    <lineage>
        <taxon>Bacteria</taxon>
        <taxon>Bacillati</taxon>
        <taxon>Bacillota</taxon>
        <taxon>Clostridia</taxon>
        <taxon>Eubacteriales</taxon>
        <taxon>Yeguiaceae</taxon>
        <taxon>Yeguia</taxon>
    </lineage>
</organism>
<gene>
    <name evidence="2" type="ORF">IAG03_07690</name>
</gene>
<dbReference type="Proteomes" id="UP000651482">
    <property type="component" value="Unassembled WGS sequence"/>
</dbReference>
<feature type="signal peptide" evidence="1">
    <location>
        <begin position="1"/>
        <end position="28"/>
    </location>
</feature>
<proteinExistence type="predicted"/>